<feature type="region of interest" description="Disordered" evidence="1">
    <location>
        <begin position="1"/>
        <end position="23"/>
    </location>
</feature>
<dbReference type="KEGG" id="hazt:125177860"/>
<keyword evidence="2" id="KW-1185">Reference proteome</keyword>
<dbReference type="AlphaFoldDB" id="A0A979FHC4"/>
<evidence type="ECO:0000256" key="1">
    <source>
        <dbReference type="SAM" id="MobiDB-lite"/>
    </source>
</evidence>
<dbReference type="GeneID" id="125177860"/>
<accession>A0A979FHC4</accession>
<feature type="compositionally biased region" description="Basic and acidic residues" evidence="1">
    <location>
        <begin position="330"/>
        <end position="357"/>
    </location>
</feature>
<feature type="compositionally biased region" description="Basic and acidic residues" evidence="1">
    <location>
        <begin position="269"/>
        <end position="285"/>
    </location>
</feature>
<gene>
    <name evidence="3" type="primary">LOC125177860</name>
</gene>
<feature type="compositionally biased region" description="Pro residues" evidence="1">
    <location>
        <begin position="220"/>
        <end position="230"/>
    </location>
</feature>
<sequence>MAAPDTPGNRPPGGDGPPLRHPHNFNSFQFVSQLISATPPYLFNMTSPFHGNFFSDLLRRMAPRGPGQPPDAALQQHLRAALLAKGSPPSMPHLPPQLDIPLHRSHPLYEDKGLKRSLYSDGIASSDADLGIKRARMDDDRISRPAEALQAPLLMQPPFLHSPVPPPPDVLSPWAAHASLLRPQVPLPAHLPPPPIDPYRLLLDLRLAGQLRSFASGPPKDLPVPPPLPPSSNGSSVMPPLHLGRPSPVSSSRTAHEDTQPSSTSVLRGSDDRISAFHPPGREVPETSDEEGGVERRSHSSSSGCSNASKESLGTQYIFRHLTQIYRSIDGQREDGSKQPDSSSERPESPEDRKKNSQPDANETEAKTTE</sequence>
<evidence type="ECO:0000313" key="3">
    <source>
        <dbReference type="RefSeq" id="XP_047736343.1"/>
    </source>
</evidence>
<dbReference type="Proteomes" id="UP000694843">
    <property type="component" value="Unplaced"/>
</dbReference>
<dbReference type="RefSeq" id="XP_047736343.1">
    <property type="nucleotide sequence ID" value="XM_047880387.1"/>
</dbReference>
<feature type="compositionally biased region" description="Low complexity" evidence="1">
    <location>
        <begin position="300"/>
        <end position="312"/>
    </location>
</feature>
<protein>
    <submittedName>
        <fullName evidence="3">Pollen-specific leucine-rich repeat extensin-like protein 2</fullName>
    </submittedName>
</protein>
<feature type="region of interest" description="Disordered" evidence="1">
    <location>
        <begin position="214"/>
        <end position="314"/>
    </location>
</feature>
<organism evidence="2 3">
    <name type="scientific">Hyalella azteca</name>
    <name type="common">Amphipod</name>
    <dbReference type="NCBI Taxonomy" id="294128"/>
    <lineage>
        <taxon>Eukaryota</taxon>
        <taxon>Metazoa</taxon>
        <taxon>Ecdysozoa</taxon>
        <taxon>Arthropoda</taxon>
        <taxon>Crustacea</taxon>
        <taxon>Multicrustacea</taxon>
        <taxon>Malacostraca</taxon>
        <taxon>Eumalacostraca</taxon>
        <taxon>Peracarida</taxon>
        <taxon>Amphipoda</taxon>
        <taxon>Senticaudata</taxon>
        <taxon>Talitrida</taxon>
        <taxon>Talitroidea</taxon>
        <taxon>Hyalellidae</taxon>
        <taxon>Hyalella</taxon>
    </lineage>
</organism>
<dbReference type="OrthoDB" id="6369994at2759"/>
<feature type="region of interest" description="Disordered" evidence="1">
    <location>
        <begin position="326"/>
        <end position="370"/>
    </location>
</feature>
<evidence type="ECO:0000313" key="2">
    <source>
        <dbReference type="Proteomes" id="UP000694843"/>
    </source>
</evidence>
<proteinExistence type="predicted"/>
<name>A0A979FHC4_HYAAZ</name>
<reference evidence="3" key="1">
    <citation type="submission" date="2025-08" db="UniProtKB">
        <authorList>
            <consortium name="RefSeq"/>
        </authorList>
    </citation>
    <scope>IDENTIFICATION</scope>
    <source>
        <tissue evidence="3">Whole organism</tissue>
    </source>
</reference>